<protein>
    <submittedName>
        <fullName evidence="1">Uncharacterized protein</fullName>
    </submittedName>
</protein>
<dbReference type="SUPFAM" id="SSF53649">
    <property type="entry name" value="Alkaline phosphatase-like"/>
    <property type="match status" value="1"/>
</dbReference>
<sequence length="99" mass="11840">MPVLTGETEEFERPLYWRMNHRNQRALRTGDWKYLKVDEHEYLFNVTNDARERANLGKKYPEKLEEMRQQWLVWNATIPAIPEDATVSLGYSVADMPQR</sequence>
<dbReference type="Gene3D" id="3.30.1120.10">
    <property type="match status" value="1"/>
</dbReference>
<dbReference type="EMBL" id="FLOB01000009">
    <property type="protein sequence ID" value="SBS35404.1"/>
    <property type="molecule type" value="Genomic_DNA"/>
</dbReference>
<organism evidence="1 2">
    <name type="scientific">Marinomonas spartinae</name>
    <dbReference type="NCBI Taxonomy" id="1792290"/>
    <lineage>
        <taxon>Bacteria</taxon>
        <taxon>Pseudomonadati</taxon>
        <taxon>Pseudomonadota</taxon>
        <taxon>Gammaproteobacteria</taxon>
        <taxon>Oceanospirillales</taxon>
        <taxon>Oceanospirillaceae</taxon>
        <taxon>Marinomonas</taxon>
    </lineage>
</organism>
<dbReference type="Proteomes" id="UP000092544">
    <property type="component" value="Unassembled WGS sequence"/>
</dbReference>
<proteinExistence type="predicted"/>
<dbReference type="STRING" id="1792290.MSP8886_03377"/>
<evidence type="ECO:0000313" key="2">
    <source>
        <dbReference type="Proteomes" id="UP000092544"/>
    </source>
</evidence>
<dbReference type="AlphaFoldDB" id="A0A1A8TR94"/>
<evidence type="ECO:0000313" key="1">
    <source>
        <dbReference type="EMBL" id="SBS35404.1"/>
    </source>
</evidence>
<gene>
    <name evidence="1" type="ORF">MSP8886_03377</name>
</gene>
<accession>A0A1A8TR94</accession>
<reference evidence="1 2" key="1">
    <citation type="submission" date="2016-06" db="EMBL/GenBank/DDBJ databases">
        <authorList>
            <person name="Kjaerup R.B."/>
            <person name="Dalgaard T.S."/>
            <person name="Juul-Madsen H.R."/>
        </authorList>
    </citation>
    <scope>NUCLEOTIDE SEQUENCE [LARGE SCALE GENOMIC DNA]</scope>
    <source>
        <strain evidence="1 2">CECT 8886</strain>
    </source>
</reference>
<dbReference type="RefSeq" id="WP_067018517.1">
    <property type="nucleotide sequence ID" value="NZ_FLOB01000009.1"/>
</dbReference>
<keyword evidence="2" id="KW-1185">Reference proteome</keyword>
<name>A0A1A8TR94_9GAMM</name>
<dbReference type="InterPro" id="IPR017850">
    <property type="entry name" value="Alkaline_phosphatase_core_sf"/>
</dbReference>